<keyword evidence="3" id="KW-0732">Signal</keyword>
<gene>
    <name evidence="5" type="ORF">I2H31_17725</name>
</gene>
<keyword evidence="2" id="KW-0813">Transport</keyword>
<dbReference type="InterPro" id="IPR039424">
    <property type="entry name" value="SBP_5"/>
</dbReference>
<evidence type="ECO:0000313" key="5">
    <source>
        <dbReference type="EMBL" id="MBF9222949.1"/>
    </source>
</evidence>
<feature type="domain" description="Solute-binding protein family 5" evidence="4">
    <location>
        <begin position="78"/>
        <end position="466"/>
    </location>
</feature>
<proteinExistence type="inferred from homology"/>
<organism evidence="5 6">
    <name type="scientific">Hymenobacter ruricola</name>
    <dbReference type="NCBI Taxonomy" id="2791023"/>
    <lineage>
        <taxon>Bacteria</taxon>
        <taxon>Pseudomonadati</taxon>
        <taxon>Bacteroidota</taxon>
        <taxon>Cytophagia</taxon>
        <taxon>Cytophagales</taxon>
        <taxon>Hymenobacteraceae</taxon>
        <taxon>Hymenobacter</taxon>
    </lineage>
</organism>
<accession>A0ABS0I7T4</accession>
<dbReference type="Proteomes" id="UP000618931">
    <property type="component" value="Unassembled WGS sequence"/>
</dbReference>
<name>A0ABS0I7T4_9BACT</name>
<evidence type="ECO:0000256" key="3">
    <source>
        <dbReference type="ARBA" id="ARBA00022729"/>
    </source>
</evidence>
<comment type="similarity">
    <text evidence="1">Belongs to the bacterial solute-binding protein 5 family.</text>
</comment>
<protein>
    <recommendedName>
        <fullName evidence="4">Solute-binding protein family 5 domain-containing protein</fullName>
    </recommendedName>
</protein>
<dbReference type="InterPro" id="IPR030678">
    <property type="entry name" value="Peptide/Ni-bd"/>
</dbReference>
<evidence type="ECO:0000256" key="1">
    <source>
        <dbReference type="ARBA" id="ARBA00005695"/>
    </source>
</evidence>
<dbReference type="SUPFAM" id="SSF53850">
    <property type="entry name" value="Periplasmic binding protein-like II"/>
    <property type="match status" value="1"/>
</dbReference>
<dbReference type="Gene3D" id="3.40.190.10">
    <property type="entry name" value="Periplasmic binding protein-like II"/>
    <property type="match status" value="1"/>
</dbReference>
<dbReference type="PANTHER" id="PTHR30290">
    <property type="entry name" value="PERIPLASMIC BINDING COMPONENT OF ABC TRANSPORTER"/>
    <property type="match status" value="1"/>
</dbReference>
<reference evidence="5 6" key="1">
    <citation type="submission" date="2020-11" db="EMBL/GenBank/DDBJ databases">
        <authorList>
            <person name="Kim M.K."/>
        </authorList>
    </citation>
    <scope>NUCLEOTIDE SEQUENCE [LARGE SCALE GENOMIC DNA]</scope>
    <source>
        <strain evidence="5 6">BT662</strain>
    </source>
</reference>
<keyword evidence="6" id="KW-1185">Reference proteome</keyword>
<evidence type="ECO:0000313" key="6">
    <source>
        <dbReference type="Proteomes" id="UP000618931"/>
    </source>
</evidence>
<evidence type="ECO:0000259" key="4">
    <source>
        <dbReference type="Pfam" id="PF00496"/>
    </source>
</evidence>
<dbReference type="EMBL" id="JADQDM010000010">
    <property type="protein sequence ID" value="MBF9222949.1"/>
    <property type="molecule type" value="Genomic_DNA"/>
</dbReference>
<dbReference type="PIRSF" id="PIRSF002741">
    <property type="entry name" value="MppA"/>
    <property type="match status" value="1"/>
</dbReference>
<comment type="caution">
    <text evidence="5">The sequence shown here is derived from an EMBL/GenBank/DDBJ whole genome shotgun (WGS) entry which is preliminary data.</text>
</comment>
<sequence>MLLQGCKANRREAAAIKIRWAHDPENLDPLQLANQTAVDANYLLNCSLLQADLVTHQFAPVLAEALPTVQFLGDSLMRLHYSLRPEATWDNGRPVLATDVAFTLKLMFCPGLPNETPSSEYRFIREILLDPNNPRRFSLVCTGQAVEYVQASGDFFVLPEASLDPGGEMRRFSLADLQHRPATALPNAVLQALAQRYAAAAPGQTPERLPGCGPYRLVKWEKDRYLRFRRKPHWWADRVRPRPVLLEARPARLQYVIIPDAATASLALQRGDLDVFPQMPTREFTRLRTSPAARATLNFYATASYDVTTVGFNTRHAVLADALTRQALSRCLDAAGVLKANELRQGQRTVGLISPSDRLNYNDSLTPVPFDPAGAVRLLRRAGWQRAARPEAGWRRQLPQGGTQELRLVVRYRADEQLFATIALQFQAAAASIGVPVALLPTESGAFSMALRNGDFDVYVRSLRGNPFIFNFTSLLHSQSVGAGNATGFSTPESDRLIEAIAAANTQQRRAVLLRRFQALMQQQAPIVPLFFLSSHIAASKQLTGLHPSSIKPGFTATAMDWAAGPTTPQ</sequence>
<dbReference type="Pfam" id="PF00496">
    <property type="entry name" value="SBP_bac_5"/>
    <property type="match status" value="1"/>
</dbReference>
<evidence type="ECO:0000256" key="2">
    <source>
        <dbReference type="ARBA" id="ARBA00022448"/>
    </source>
</evidence>
<dbReference type="InterPro" id="IPR000914">
    <property type="entry name" value="SBP_5_dom"/>
</dbReference>
<dbReference type="Gene3D" id="3.10.105.10">
    <property type="entry name" value="Dipeptide-binding Protein, Domain 3"/>
    <property type="match status" value="1"/>
</dbReference>
<dbReference type="PANTHER" id="PTHR30290:SF9">
    <property type="entry name" value="OLIGOPEPTIDE-BINDING PROTEIN APPA"/>
    <property type="match status" value="1"/>
</dbReference>